<sequence>ARRRGEDDQGPGRDTVRPDAGWGRLRDEPRPHARGALDLWLPLRAGAYAGSLRRALPRLQETRLVV</sequence>
<dbReference type="AlphaFoldDB" id="A0A6J4Q1A1"/>
<evidence type="ECO:0000313" key="2">
    <source>
        <dbReference type="EMBL" id="CAA9431679.1"/>
    </source>
</evidence>
<gene>
    <name evidence="2" type="ORF">AVDCRST_MAG03-3292</name>
</gene>
<feature type="compositionally biased region" description="Basic and acidic residues" evidence="1">
    <location>
        <begin position="1"/>
        <end position="17"/>
    </location>
</feature>
<feature type="region of interest" description="Disordered" evidence="1">
    <location>
        <begin position="1"/>
        <end position="30"/>
    </location>
</feature>
<reference evidence="2" key="1">
    <citation type="submission" date="2020-02" db="EMBL/GenBank/DDBJ databases">
        <authorList>
            <person name="Meier V. D."/>
        </authorList>
    </citation>
    <scope>NUCLEOTIDE SEQUENCE</scope>
    <source>
        <strain evidence="2">AVDCRST_MAG03</strain>
    </source>
</reference>
<feature type="non-terminal residue" evidence="2">
    <location>
        <position position="66"/>
    </location>
</feature>
<organism evidence="2">
    <name type="scientific">uncultured Rubrobacteraceae bacterium</name>
    <dbReference type="NCBI Taxonomy" id="349277"/>
    <lineage>
        <taxon>Bacteria</taxon>
        <taxon>Bacillati</taxon>
        <taxon>Actinomycetota</taxon>
        <taxon>Rubrobacteria</taxon>
        <taxon>Rubrobacterales</taxon>
        <taxon>Rubrobacteraceae</taxon>
        <taxon>environmental samples</taxon>
    </lineage>
</organism>
<name>A0A6J4Q1A1_9ACTN</name>
<evidence type="ECO:0000256" key="1">
    <source>
        <dbReference type="SAM" id="MobiDB-lite"/>
    </source>
</evidence>
<accession>A0A6J4Q1A1</accession>
<proteinExistence type="predicted"/>
<feature type="non-terminal residue" evidence="2">
    <location>
        <position position="1"/>
    </location>
</feature>
<dbReference type="EMBL" id="CADCUT010000200">
    <property type="protein sequence ID" value="CAA9431679.1"/>
    <property type="molecule type" value="Genomic_DNA"/>
</dbReference>
<protein>
    <submittedName>
        <fullName evidence="2">Magnesium and cobalt transport protein CorA</fullName>
    </submittedName>
</protein>